<dbReference type="EMBL" id="AGUF01000031">
    <property type="protein sequence ID" value="EHK67050.1"/>
    <property type="molecule type" value="Genomic_DNA"/>
</dbReference>
<dbReference type="AlphaFoldDB" id="H0F3T6"/>
<keyword evidence="1" id="KW-1133">Transmembrane helix</keyword>
<feature type="transmembrane region" description="Helical" evidence="1">
    <location>
        <begin position="100"/>
        <end position="119"/>
    </location>
</feature>
<dbReference type="Proteomes" id="UP000003113">
    <property type="component" value="Unassembled WGS sequence"/>
</dbReference>
<keyword evidence="3" id="KW-1185">Reference proteome</keyword>
<evidence type="ECO:0000313" key="3">
    <source>
        <dbReference type="Proteomes" id="UP000003113"/>
    </source>
</evidence>
<sequence>MTAGVLAGSAAVAGTWYDFQDAYERYKVGQYSIARFYLLRSVTQFGAASLSVAIGLGHAGPFFEYLLKKYGARPLLGKGIKVALQVSAAMAARMAPMLRIFFGLNIAILALVVIEIFVLPNDLERFLDHCTFRRNRSNGIVDTEEKEIEIMQQAIKREL</sequence>
<keyword evidence="1" id="KW-0812">Transmembrane</keyword>
<protein>
    <submittedName>
        <fullName evidence="2">Uncharacterized protein</fullName>
    </submittedName>
</protein>
<organism evidence="2 3">
    <name type="scientific">Achromobacter arsenitoxydans SY8</name>
    <dbReference type="NCBI Taxonomy" id="477184"/>
    <lineage>
        <taxon>Bacteria</taxon>
        <taxon>Pseudomonadati</taxon>
        <taxon>Pseudomonadota</taxon>
        <taxon>Betaproteobacteria</taxon>
        <taxon>Burkholderiales</taxon>
        <taxon>Alcaligenaceae</taxon>
        <taxon>Achromobacter</taxon>
    </lineage>
</organism>
<proteinExistence type="predicted"/>
<gene>
    <name evidence="2" type="ORF">KYC_06746</name>
</gene>
<name>H0F3T6_9BURK</name>
<evidence type="ECO:0000313" key="2">
    <source>
        <dbReference type="EMBL" id="EHK67050.1"/>
    </source>
</evidence>
<evidence type="ECO:0000256" key="1">
    <source>
        <dbReference type="SAM" id="Phobius"/>
    </source>
</evidence>
<comment type="caution">
    <text evidence="2">The sequence shown here is derived from an EMBL/GenBank/DDBJ whole genome shotgun (WGS) entry which is preliminary data.</text>
</comment>
<keyword evidence="1" id="KW-0472">Membrane</keyword>
<dbReference type="STRING" id="477184.KYC_06746"/>
<dbReference type="RefSeq" id="WP_008160212.1">
    <property type="nucleotide sequence ID" value="NZ_AGUF01000031.1"/>
</dbReference>
<feature type="transmembrane region" description="Helical" evidence="1">
    <location>
        <begin position="45"/>
        <end position="67"/>
    </location>
</feature>
<accession>H0F3T6</accession>
<reference evidence="2 3" key="1">
    <citation type="journal article" date="2012" name="J. Bacteriol.">
        <title>Genome sequence of the highly efficient arsenite-oxidizing bacterium Achromobacter arsenitoxydans SY8.</title>
        <authorList>
            <person name="Li X."/>
            <person name="Hu Y."/>
            <person name="Gong J."/>
            <person name="Lin Y."/>
            <person name="Johnstone L."/>
            <person name="Rensing C."/>
            <person name="Wang G."/>
        </authorList>
    </citation>
    <scope>NUCLEOTIDE SEQUENCE [LARGE SCALE GENOMIC DNA]</scope>
    <source>
        <strain evidence="2 3">SY8</strain>
    </source>
</reference>